<keyword evidence="2" id="KW-1185">Reference proteome</keyword>
<comment type="caution">
    <text evidence="1">The sequence shown here is derived from an EMBL/GenBank/DDBJ whole genome shotgun (WGS) entry which is preliminary data.</text>
</comment>
<dbReference type="HOGENOM" id="CLU_3208836_0_0_1"/>
<proteinExistence type="predicted"/>
<dbReference type="Proteomes" id="UP000018721">
    <property type="component" value="Unassembled WGS sequence"/>
</dbReference>
<accession>V9EUI8</accession>
<evidence type="ECO:0000313" key="1">
    <source>
        <dbReference type="EMBL" id="ETI42935.1"/>
    </source>
</evidence>
<evidence type="ECO:0000313" key="2">
    <source>
        <dbReference type="Proteomes" id="UP000018721"/>
    </source>
</evidence>
<organism evidence="1 2">
    <name type="scientific">Phytophthora nicotianae P1569</name>
    <dbReference type="NCBI Taxonomy" id="1317065"/>
    <lineage>
        <taxon>Eukaryota</taxon>
        <taxon>Sar</taxon>
        <taxon>Stramenopiles</taxon>
        <taxon>Oomycota</taxon>
        <taxon>Peronosporomycetes</taxon>
        <taxon>Peronosporales</taxon>
        <taxon>Peronosporaceae</taxon>
        <taxon>Phytophthora</taxon>
    </lineage>
</organism>
<reference evidence="1 2" key="1">
    <citation type="submission" date="2013-11" db="EMBL/GenBank/DDBJ databases">
        <title>The Genome Sequence of Phytophthora parasitica P1569.</title>
        <authorList>
            <consortium name="The Broad Institute Genomics Platform"/>
            <person name="Russ C."/>
            <person name="Tyler B."/>
            <person name="Panabieres F."/>
            <person name="Shan W."/>
            <person name="Tripathy S."/>
            <person name="Grunwald N."/>
            <person name="Machado M."/>
            <person name="Johnson C.S."/>
            <person name="Arredondo F."/>
            <person name="Hong C."/>
            <person name="Coffey M."/>
            <person name="Young S.K."/>
            <person name="Zeng Q."/>
            <person name="Gargeya S."/>
            <person name="Fitzgerald M."/>
            <person name="Abouelleil A."/>
            <person name="Alvarado L."/>
            <person name="Chapman S.B."/>
            <person name="Gainer-Dewar J."/>
            <person name="Goldberg J."/>
            <person name="Griggs A."/>
            <person name="Gujja S."/>
            <person name="Hansen M."/>
            <person name="Howarth C."/>
            <person name="Imamovic A."/>
            <person name="Ireland A."/>
            <person name="Larimer J."/>
            <person name="McCowan C."/>
            <person name="Murphy C."/>
            <person name="Pearson M."/>
            <person name="Poon T.W."/>
            <person name="Priest M."/>
            <person name="Roberts A."/>
            <person name="Saif S."/>
            <person name="Shea T."/>
            <person name="Sykes S."/>
            <person name="Wortman J."/>
            <person name="Nusbaum C."/>
            <person name="Birren B."/>
        </authorList>
    </citation>
    <scope>NUCLEOTIDE SEQUENCE [LARGE SCALE GENOMIC DNA]</scope>
    <source>
        <strain evidence="1 2">P1569</strain>
    </source>
</reference>
<protein>
    <submittedName>
        <fullName evidence="1">Uncharacterized protein</fullName>
    </submittedName>
</protein>
<gene>
    <name evidence="1" type="ORF">F443_12018</name>
</gene>
<sequence>MSCGGDKVAGVAASVSSTRAKTTFVYDEEAGMSGKGVTTALAPGI</sequence>
<dbReference type="AlphaFoldDB" id="V9EUI8"/>
<dbReference type="EMBL" id="ANIZ01002045">
    <property type="protein sequence ID" value="ETI42935.1"/>
    <property type="molecule type" value="Genomic_DNA"/>
</dbReference>
<name>V9EUI8_PHYNI</name>